<evidence type="ECO:0000256" key="1">
    <source>
        <dbReference type="SAM" id="Phobius"/>
    </source>
</evidence>
<dbReference type="HOGENOM" id="CLU_2105781_0_0_6"/>
<accession>A0A0H3FWP7</accession>
<evidence type="ECO:0000313" key="2">
    <source>
        <dbReference type="EMBL" id="AEG98767.1"/>
    </source>
</evidence>
<dbReference type="OrthoDB" id="6565444at2"/>
<protein>
    <recommendedName>
        <fullName evidence="4">DUF3592 domain-containing protein</fullName>
    </recommendedName>
</protein>
<dbReference type="eggNOG" id="ENOG502ZGMJ">
    <property type="taxonomic scope" value="Bacteria"/>
</dbReference>
<evidence type="ECO:0000313" key="3">
    <source>
        <dbReference type="Proteomes" id="UP000008881"/>
    </source>
</evidence>
<gene>
    <name evidence="2" type="ordered locus">EAE_19300</name>
</gene>
<dbReference type="Proteomes" id="UP000008881">
    <property type="component" value="Chromosome"/>
</dbReference>
<name>A0A0H3FWP7_KLEAK</name>
<dbReference type="KEGG" id="eae:EAE_19300"/>
<reference evidence="2 3" key="1">
    <citation type="journal article" date="2012" name="J. Bacteriol.">
        <title>Complete genome sequence of Enterobacter aerogenes KCTC 2190.</title>
        <authorList>
            <person name="Shin S.H."/>
            <person name="Kim S."/>
            <person name="Kim J.Y."/>
            <person name="Lee S."/>
            <person name="Um Y."/>
            <person name="Oh M.K."/>
            <person name="Kim Y.R."/>
            <person name="Lee J."/>
            <person name="Yang K.S."/>
        </authorList>
    </citation>
    <scope>NUCLEOTIDE SEQUENCE [LARGE SCALE GENOMIC DNA]</scope>
    <source>
        <strain evidence="2 3">KCTC 2190</strain>
    </source>
</reference>
<keyword evidence="3" id="KW-1185">Reference proteome</keyword>
<keyword evidence="1" id="KW-0472">Membrane</keyword>
<organism evidence="2 3">
    <name type="scientific">Klebsiella aerogenes (strain ATCC 13048 / DSM 30053 / CCUG 1429 / JCM 1235 / KCTC 2190 / NBRC 13534 / NCIMB 10102 / NCTC 10006 / CDC 819-56)</name>
    <name type="common">Enterobacter aerogenes</name>
    <dbReference type="NCBI Taxonomy" id="1028307"/>
    <lineage>
        <taxon>Bacteria</taxon>
        <taxon>Pseudomonadati</taxon>
        <taxon>Pseudomonadota</taxon>
        <taxon>Gammaproteobacteria</taxon>
        <taxon>Enterobacterales</taxon>
        <taxon>Enterobacteriaceae</taxon>
        <taxon>Klebsiella/Raoultella group</taxon>
        <taxon>Klebsiella</taxon>
    </lineage>
</organism>
<dbReference type="EMBL" id="CP002824">
    <property type="protein sequence ID" value="AEG98767.1"/>
    <property type="molecule type" value="Genomic_DNA"/>
</dbReference>
<dbReference type="AlphaFoldDB" id="A0A0H3FWP7"/>
<keyword evidence="1" id="KW-0812">Transmembrane</keyword>
<sequence>MFDSMWGTLILAVLILFGLFLYCYRSGSNYDKFKANGIRTEAKILSMEKIGASGGGSTKLKMELSFNTDSGLVTATAKQYISPQNMVKIMRNNTIYIYYMPDNPKELLPTPWEME</sequence>
<dbReference type="RefSeq" id="WP_015705439.1">
    <property type="nucleotide sequence ID" value="NC_015663.1"/>
</dbReference>
<feature type="transmembrane region" description="Helical" evidence="1">
    <location>
        <begin position="6"/>
        <end position="24"/>
    </location>
</feature>
<keyword evidence="1" id="KW-1133">Transmembrane helix</keyword>
<proteinExistence type="predicted"/>
<evidence type="ECO:0008006" key="4">
    <source>
        <dbReference type="Google" id="ProtNLM"/>
    </source>
</evidence>
<dbReference type="GeneID" id="93312045"/>